<dbReference type="Gene3D" id="3.90.1750.20">
    <property type="entry name" value="Putative Large Serine Recombinase, Chain B, Domain 2"/>
    <property type="match status" value="1"/>
</dbReference>
<feature type="compositionally biased region" description="Basic and acidic residues" evidence="1">
    <location>
        <begin position="1"/>
        <end position="19"/>
    </location>
</feature>
<accession>A0A919N1P1</accession>
<proteinExistence type="predicted"/>
<evidence type="ECO:0000313" key="4">
    <source>
        <dbReference type="Proteomes" id="UP000636960"/>
    </source>
</evidence>
<dbReference type="Proteomes" id="UP000636960">
    <property type="component" value="Unassembled WGS sequence"/>
</dbReference>
<feature type="domain" description="Recombinase zinc beta ribbon" evidence="2">
    <location>
        <begin position="72"/>
        <end position="106"/>
    </location>
</feature>
<dbReference type="InterPro" id="IPR025827">
    <property type="entry name" value="Zn_ribbon_recom_dom"/>
</dbReference>
<evidence type="ECO:0000256" key="1">
    <source>
        <dbReference type="SAM" id="MobiDB-lite"/>
    </source>
</evidence>
<sequence>MWNRQFTDHREAVPGDRRSSLGPVRIWNPRSEWVVSANRAHPPLVSDDDFTTAQQITAQAMPQDGQQRRYALTGLVICGICGRRMAGHWVNQRPGYRCRHGHTSGQPATGEAPRWLYWAETRLVEHLAAANSSIADTGSVDRLAAHLRSRDLVIVGARGTATITDINEQHGSPPVANNADALEPDELMAEPPSTICPEQRTQGERDRHARRSSARRTRKSRRSRAAARNPTRSHRKRE</sequence>
<dbReference type="AlphaFoldDB" id="A0A919N1P1"/>
<protein>
    <recommendedName>
        <fullName evidence="2">Recombinase zinc beta ribbon domain-containing protein</fullName>
    </recommendedName>
</protein>
<reference evidence="3" key="1">
    <citation type="submission" date="2021-01" db="EMBL/GenBank/DDBJ databases">
        <title>Whole genome shotgun sequence of Actinoplanes rishiriensis NBRC 108556.</title>
        <authorList>
            <person name="Komaki H."/>
            <person name="Tamura T."/>
        </authorList>
    </citation>
    <scope>NUCLEOTIDE SEQUENCE</scope>
    <source>
        <strain evidence="3">NBRC 108556</strain>
    </source>
</reference>
<evidence type="ECO:0000313" key="3">
    <source>
        <dbReference type="EMBL" id="GIE97432.1"/>
    </source>
</evidence>
<gene>
    <name evidence="3" type="ORF">Ari01nite_48970</name>
</gene>
<name>A0A919N1P1_9ACTN</name>
<comment type="caution">
    <text evidence="3">The sequence shown here is derived from an EMBL/GenBank/DDBJ whole genome shotgun (WGS) entry which is preliminary data.</text>
</comment>
<dbReference type="Pfam" id="PF13408">
    <property type="entry name" value="Zn_ribbon_recom"/>
    <property type="match status" value="1"/>
</dbReference>
<evidence type="ECO:0000259" key="2">
    <source>
        <dbReference type="Pfam" id="PF13408"/>
    </source>
</evidence>
<feature type="compositionally biased region" description="Basic residues" evidence="1">
    <location>
        <begin position="208"/>
        <end position="238"/>
    </location>
</feature>
<keyword evidence="4" id="KW-1185">Reference proteome</keyword>
<organism evidence="3 4">
    <name type="scientific">Paractinoplanes rishiriensis</name>
    <dbReference type="NCBI Taxonomy" id="1050105"/>
    <lineage>
        <taxon>Bacteria</taxon>
        <taxon>Bacillati</taxon>
        <taxon>Actinomycetota</taxon>
        <taxon>Actinomycetes</taxon>
        <taxon>Micromonosporales</taxon>
        <taxon>Micromonosporaceae</taxon>
        <taxon>Paractinoplanes</taxon>
    </lineage>
</organism>
<feature type="region of interest" description="Disordered" evidence="1">
    <location>
        <begin position="1"/>
        <end position="21"/>
    </location>
</feature>
<dbReference type="InterPro" id="IPR038109">
    <property type="entry name" value="DNA_bind_recomb_sf"/>
</dbReference>
<dbReference type="EMBL" id="BOMV01000056">
    <property type="protein sequence ID" value="GIE97432.1"/>
    <property type="molecule type" value="Genomic_DNA"/>
</dbReference>
<feature type="region of interest" description="Disordered" evidence="1">
    <location>
        <begin position="186"/>
        <end position="238"/>
    </location>
</feature>